<evidence type="ECO:0000313" key="7">
    <source>
        <dbReference type="EMBL" id="MCQ4163649.1"/>
    </source>
</evidence>
<feature type="transmembrane region" description="Helical" evidence="4">
    <location>
        <begin position="115"/>
        <end position="137"/>
    </location>
</feature>
<feature type="transmembrane region" description="Helical" evidence="4">
    <location>
        <begin position="179"/>
        <end position="198"/>
    </location>
</feature>
<dbReference type="Gene3D" id="1.20.1250.20">
    <property type="entry name" value="MFS general substrate transporter like domains"/>
    <property type="match status" value="1"/>
</dbReference>
<dbReference type="PANTHER" id="PTHR11360:SF284">
    <property type="entry name" value="EG:103B4.3 PROTEIN-RELATED"/>
    <property type="match status" value="1"/>
</dbReference>
<gene>
    <name evidence="7" type="ORF">NM961_02885</name>
</gene>
<dbReference type="EMBL" id="JANFQO010000002">
    <property type="protein sequence ID" value="MCQ4163649.1"/>
    <property type="molecule type" value="Genomic_DNA"/>
</dbReference>
<feature type="transmembrane region" description="Helical" evidence="4">
    <location>
        <begin position="232"/>
        <end position="255"/>
    </location>
</feature>
<dbReference type="InterPro" id="IPR000595">
    <property type="entry name" value="cNMP-bd_dom"/>
</dbReference>
<evidence type="ECO:0000259" key="6">
    <source>
        <dbReference type="PROSITE" id="PS50850"/>
    </source>
</evidence>
<reference evidence="7" key="1">
    <citation type="submission" date="2022-07" db="EMBL/GenBank/DDBJ databases">
        <title>Tahibacter sp., a new gammaproteobacterium isolated from the silt sample collected at pig farm.</title>
        <authorList>
            <person name="Chen H."/>
        </authorList>
    </citation>
    <scope>NUCLEOTIDE SEQUENCE</scope>
    <source>
        <strain evidence="7">P2K</strain>
    </source>
</reference>
<evidence type="ECO:0000256" key="4">
    <source>
        <dbReference type="SAM" id="Phobius"/>
    </source>
</evidence>
<evidence type="ECO:0000256" key="3">
    <source>
        <dbReference type="ARBA" id="ARBA00023136"/>
    </source>
</evidence>
<feature type="transmembrane region" description="Helical" evidence="4">
    <location>
        <begin position="149"/>
        <end position="173"/>
    </location>
</feature>
<dbReference type="InterPro" id="IPR011701">
    <property type="entry name" value="MFS"/>
</dbReference>
<evidence type="ECO:0000256" key="1">
    <source>
        <dbReference type="ARBA" id="ARBA00022692"/>
    </source>
</evidence>
<feature type="domain" description="Cyclic nucleotide-binding" evidence="5">
    <location>
        <begin position="120"/>
        <end position="165"/>
    </location>
</feature>
<feature type="transmembrane region" description="Helical" evidence="4">
    <location>
        <begin position="89"/>
        <end position="109"/>
    </location>
</feature>
<dbReference type="Proteomes" id="UP001165498">
    <property type="component" value="Unassembled WGS sequence"/>
</dbReference>
<keyword evidence="1 4" id="KW-0812">Transmembrane</keyword>
<accession>A0ABT1QM98</accession>
<dbReference type="InterPro" id="IPR020846">
    <property type="entry name" value="MFS_dom"/>
</dbReference>
<comment type="caution">
    <text evidence="7">The sequence shown here is derived from an EMBL/GenBank/DDBJ whole genome shotgun (WGS) entry which is preliminary data.</text>
</comment>
<evidence type="ECO:0000256" key="2">
    <source>
        <dbReference type="ARBA" id="ARBA00022989"/>
    </source>
</evidence>
<feature type="transmembrane region" description="Helical" evidence="4">
    <location>
        <begin position="261"/>
        <end position="284"/>
    </location>
</feature>
<keyword evidence="3 4" id="KW-0472">Membrane</keyword>
<feature type="transmembrane region" description="Helical" evidence="4">
    <location>
        <begin position="296"/>
        <end position="316"/>
    </location>
</feature>
<dbReference type="PROSITE" id="PS50042">
    <property type="entry name" value="CNMP_BINDING_3"/>
    <property type="match status" value="1"/>
</dbReference>
<dbReference type="PROSITE" id="PS50850">
    <property type="entry name" value="MFS"/>
    <property type="match status" value="1"/>
</dbReference>
<dbReference type="RefSeq" id="WP_255911067.1">
    <property type="nucleotide sequence ID" value="NZ_JANFQO010000002.1"/>
</dbReference>
<feature type="domain" description="Major facilitator superfamily (MFS) profile" evidence="6">
    <location>
        <begin position="20"/>
        <end position="410"/>
    </location>
</feature>
<evidence type="ECO:0000259" key="5">
    <source>
        <dbReference type="PROSITE" id="PS50042"/>
    </source>
</evidence>
<keyword evidence="2 4" id="KW-1133">Transmembrane helix</keyword>
<evidence type="ECO:0000313" key="8">
    <source>
        <dbReference type="Proteomes" id="UP001165498"/>
    </source>
</evidence>
<dbReference type="InterPro" id="IPR036259">
    <property type="entry name" value="MFS_trans_sf"/>
</dbReference>
<feature type="transmembrane region" description="Helical" evidence="4">
    <location>
        <begin position="387"/>
        <end position="405"/>
    </location>
</feature>
<dbReference type="CDD" id="cd17355">
    <property type="entry name" value="MFS_YcxA_like"/>
    <property type="match status" value="1"/>
</dbReference>
<keyword evidence="8" id="KW-1185">Reference proteome</keyword>
<dbReference type="SUPFAM" id="SSF103473">
    <property type="entry name" value="MFS general substrate transporter"/>
    <property type="match status" value="1"/>
</dbReference>
<organism evidence="7 8">
    <name type="scientific">Tahibacter harae</name>
    <dbReference type="NCBI Taxonomy" id="2963937"/>
    <lineage>
        <taxon>Bacteria</taxon>
        <taxon>Pseudomonadati</taxon>
        <taxon>Pseudomonadota</taxon>
        <taxon>Gammaproteobacteria</taxon>
        <taxon>Lysobacterales</taxon>
        <taxon>Rhodanobacteraceae</taxon>
        <taxon>Tahibacter</taxon>
    </lineage>
</organism>
<dbReference type="PANTHER" id="PTHR11360">
    <property type="entry name" value="MONOCARBOXYLATE TRANSPORTER"/>
    <property type="match status" value="1"/>
</dbReference>
<name>A0ABT1QM98_9GAMM</name>
<proteinExistence type="predicted"/>
<feature type="transmembrane region" description="Helical" evidence="4">
    <location>
        <begin position="322"/>
        <end position="343"/>
    </location>
</feature>
<sequence length="423" mass="43340">MKPSTLPDSPSTAGGWTRAALIAIACGALIVTLSMGVRQSFGLFMQPVGRDFGIGREYFGFAIAVQNLLFGLAQPFVGAVADRYGVRRVLVVGALVYVAGLALAAVVLAPGGIMLSLGVLVGLGLSGTTFVVVLTGVARLVRPEQRSMAFGLVTAGGSFGQFAVVPLAQALIASWGWRHALFGLCVLILATAAAAVGLRKPAAGSAAAGPAGDSYGSLSAALARAAAHPHYWLLNAGFFVCGFHIAFIATHFPAYLVDQGIAASVGATALALVGLFNIAGSYLFGLWGGRHSRPRLLAALYAARALAIAVFLLVPLSAASALVFAAVFGFLWLGTVPLTNGAVASMFGVRYLSTLYGIVFLSHQVGSFVGAWVAGRLYDSSGSYGPIWVASIALGLLAAAVSWATRDESVPAQAPLRAAESTP</sequence>
<feature type="transmembrane region" description="Helical" evidence="4">
    <location>
        <begin position="20"/>
        <end position="38"/>
    </location>
</feature>
<protein>
    <submittedName>
        <fullName evidence="7">MFS transporter</fullName>
    </submittedName>
</protein>
<dbReference type="InterPro" id="IPR050327">
    <property type="entry name" value="Proton-linked_MCT"/>
</dbReference>
<dbReference type="Pfam" id="PF07690">
    <property type="entry name" value="MFS_1"/>
    <property type="match status" value="1"/>
</dbReference>
<feature type="transmembrane region" description="Helical" evidence="4">
    <location>
        <begin position="355"/>
        <end position="375"/>
    </location>
</feature>